<feature type="active site" description="Proton acceptor; for dehydratase activity" evidence="5">
    <location>
        <position position="819"/>
    </location>
</feature>
<dbReference type="InterPro" id="IPR049490">
    <property type="entry name" value="C883_1060-like_KR_N"/>
</dbReference>
<dbReference type="SMART" id="SM00822">
    <property type="entry name" value="PKS_KR"/>
    <property type="match status" value="1"/>
</dbReference>
<dbReference type="Pfam" id="PF22621">
    <property type="entry name" value="CurL-like_PKS_C"/>
    <property type="match status" value="1"/>
</dbReference>
<dbReference type="Gene3D" id="1.10.1200.10">
    <property type="entry name" value="ACP-like"/>
    <property type="match status" value="1"/>
</dbReference>
<evidence type="ECO:0000256" key="2">
    <source>
        <dbReference type="ARBA" id="ARBA00022450"/>
    </source>
</evidence>
<dbReference type="PANTHER" id="PTHR43775">
    <property type="entry name" value="FATTY ACID SYNTHASE"/>
    <property type="match status" value="1"/>
</dbReference>
<evidence type="ECO:0000256" key="1">
    <source>
        <dbReference type="ARBA" id="ARBA00001957"/>
    </source>
</evidence>
<dbReference type="InterPro" id="IPR020806">
    <property type="entry name" value="PKS_PP-bd"/>
</dbReference>
<dbReference type="Pfam" id="PF02801">
    <property type="entry name" value="Ketoacyl-synt_C"/>
    <property type="match status" value="1"/>
</dbReference>
<name>W4V1U1_9FIRM</name>
<dbReference type="InterPro" id="IPR049551">
    <property type="entry name" value="PKS_DH_C"/>
</dbReference>
<dbReference type="Pfam" id="PF21394">
    <property type="entry name" value="Beta-ketacyl_N"/>
    <property type="match status" value="1"/>
</dbReference>
<dbReference type="Pfam" id="PF00550">
    <property type="entry name" value="PP-binding"/>
    <property type="match status" value="1"/>
</dbReference>
<keyword evidence="2" id="KW-0596">Phosphopantetheine</keyword>
<evidence type="ECO:0000256" key="4">
    <source>
        <dbReference type="ARBA" id="ARBA00022679"/>
    </source>
</evidence>
<dbReference type="Pfam" id="PF14765">
    <property type="entry name" value="PS-DH"/>
    <property type="match status" value="1"/>
</dbReference>
<feature type="coiled-coil region" evidence="6">
    <location>
        <begin position="1258"/>
        <end position="1285"/>
    </location>
</feature>
<keyword evidence="4" id="KW-0808">Transferase</keyword>
<evidence type="ECO:0000313" key="11">
    <source>
        <dbReference type="EMBL" id="GAE86709.1"/>
    </source>
</evidence>
<evidence type="ECO:0000259" key="8">
    <source>
        <dbReference type="PROSITE" id="PS50075"/>
    </source>
</evidence>
<evidence type="ECO:0000256" key="7">
    <source>
        <dbReference type="SAM" id="MobiDB-lite"/>
    </source>
</evidence>
<dbReference type="GO" id="GO:0006633">
    <property type="term" value="P:fatty acid biosynthetic process"/>
    <property type="evidence" value="ECO:0007669"/>
    <property type="project" value="TreeGrafter"/>
</dbReference>
<evidence type="ECO:0000256" key="3">
    <source>
        <dbReference type="ARBA" id="ARBA00022553"/>
    </source>
</evidence>
<dbReference type="InterPro" id="IPR049552">
    <property type="entry name" value="PKS_DH_N"/>
</dbReference>
<dbReference type="InterPro" id="IPR042104">
    <property type="entry name" value="PKS_dehydratase_sf"/>
</dbReference>
<dbReference type="InterPro" id="IPR009081">
    <property type="entry name" value="PP-bd_ACP"/>
</dbReference>
<feature type="domain" description="PKS/mFAS DH" evidence="10">
    <location>
        <begin position="788"/>
        <end position="1068"/>
    </location>
</feature>
<dbReference type="Pfam" id="PF08659">
    <property type="entry name" value="KR"/>
    <property type="match status" value="1"/>
</dbReference>
<dbReference type="SUPFAM" id="SSF51735">
    <property type="entry name" value="NAD(P)-binding Rossmann-fold domains"/>
    <property type="match status" value="2"/>
</dbReference>
<dbReference type="InterPro" id="IPR020841">
    <property type="entry name" value="PKS_Beta-ketoAc_synthase_dom"/>
</dbReference>
<dbReference type="SUPFAM" id="SSF47336">
    <property type="entry name" value="ACP-like"/>
    <property type="match status" value="1"/>
</dbReference>
<dbReference type="RefSeq" id="WP_243466946.1">
    <property type="nucleotide sequence ID" value="NZ_BAVR01000001.1"/>
</dbReference>
<dbReference type="InterPro" id="IPR050091">
    <property type="entry name" value="PKS_NRPS_Biosynth_Enz"/>
</dbReference>
<dbReference type="CDD" id="cd00833">
    <property type="entry name" value="PKS"/>
    <property type="match status" value="1"/>
</dbReference>
<feature type="region of interest" description="N-terminal hotdog fold" evidence="5">
    <location>
        <begin position="788"/>
        <end position="913"/>
    </location>
</feature>
<dbReference type="SMART" id="SM00825">
    <property type="entry name" value="PKS_KS"/>
    <property type="match status" value="1"/>
</dbReference>
<dbReference type="SMART" id="SM00823">
    <property type="entry name" value="PKS_PP"/>
    <property type="match status" value="1"/>
</dbReference>
<dbReference type="InterPro" id="IPR057326">
    <property type="entry name" value="KR_dom"/>
</dbReference>
<dbReference type="SMART" id="SM00826">
    <property type="entry name" value="PKS_DH"/>
    <property type="match status" value="1"/>
</dbReference>
<keyword evidence="11" id="KW-0436">Ligase</keyword>
<evidence type="ECO:0000259" key="9">
    <source>
        <dbReference type="PROSITE" id="PS52004"/>
    </source>
</evidence>
<dbReference type="InterPro" id="IPR036291">
    <property type="entry name" value="NAD(P)-bd_dom_sf"/>
</dbReference>
<dbReference type="SUPFAM" id="SSF53901">
    <property type="entry name" value="Thiolase-like"/>
    <property type="match status" value="1"/>
</dbReference>
<dbReference type="InterPro" id="IPR014031">
    <property type="entry name" value="Ketoacyl_synth_C"/>
</dbReference>
<dbReference type="PANTHER" id="PTHR43775:SF37">
    <property type="entry name" value="SI:DKEY-61P9.11"/>
    <property type="match status" value="1"/>
</dbReference>
<accession>W4V1U1</accession>
<dbReference type="GO" id="GO:0016874">
    <property type="term" value="F:ligase activity"/>
    <property type="evidence" value="ECO:0007669"/>
    <property type="project" value="UniProtKB-KW"/>
</dbReference>
<dbReference type="PROSITE" id="PS52004">
    <property type="entry name" value="KS3_2"/>
    <property type="match status" value="1"/>
</dbReference>
<evidence type="ECO:0000256" key="5">
    <source>
        <dbReference type="PROSITE-ProRule" id="PRU01363"/>
    </source>
</evidence>
<evidence type="ECO:0000256" key="6">
    <source>
        <dbReference type="SAM" id="Coils"/>
    </source>
</evidence>
<keyword evidence="6" id="KW-0175">Coiled coil</keyword>
<gene>
    <name evidence="11" type="ORF">JCM21531_30</name>
</gene>
<dbReference type="InterPro" id="IPR049900">
    <property type="entry name" value="PKS_mFAS_DH"/>
</dbReference>
<comment type="cofactor">
    <cofactor evidence="1">
        <name>pantetheine 4'-phosphate</name>
        <dbReference type="ChEBI" id="CHEBI:47942"/>
    </cofactor>
</comment>
<dbReference type="PROSITE" id="PS52019">
    <property type="entry name" value="PKS_MFAS_DH"/>
    <property type="match status" value="1"/>
</dbReference>
<feature type="domain" description="Ketosynthase family 3 (KS3)" evidence="9">
    <location>
        <begin position="1"/>
        <end position="155"/>
    </location>
</feature>
<dbReference type="CDD" id="cd08953">
    <property type="entry name" value="KR_2_SDR_x"/>
    <property type="match status" value="1"/>
</dbReference>
<dbReference type="Gene3D" id="3.40.50.720">
    <property type="entry name" value="NAD(P)-binding Rossmann-like Domain"/>
    <property type="match status" value="1"/>
</dbReference>
<dbReference type="Gene3D" id="3.40.47.10">
    <property type="match status" value="1"/>
</dbReference>
<feature type="compositionally biased region" description="Basic and acidic residues" evidence="7">
    <location>
        <begin position="1147"/>
        <end position="1165"/>
    </location>
</feature>
<dbReference type="InterPro" id="IPR020807">
    <property type="entry name" value="PKS_DH"/>
</dbReference>
<dbReference type="Pfam" id="PF21089">
    <property type="entry name" value="PKS_DH_N"/>
    <property type="match status" value="1"/>
</dbReference>
<comment type="caution">
    <text evidence="11">The sequence shown here is derived from an EMBL/GenBank/DDBJ whole genome shotgun (WGS) entry which is preliminary data.</text>
</comment>
<dbReference type="GO" id="GO:0004312">
    <property type="term" value="F:fatty acid synthase activity"/>
    <property type="evidence" value="ECO:0007669"/>
    <property type="project" value="TreeGrafter"/>
</dbReference>
<reference evidence="11" key="1">
    <citation type="journal article" date="2014" name="Genome Announc.">
        <title>Draft Genome Sequence of Clostridium straminisolvens Strain JCM 21531T, Isolated from a Cellulose-Degrading Bacterial Community.</title>
        <authorList>
            <person name="Yuki M."/>
            <person name="Oshima K."/>
            <person name="Suda W."/>
            <person name="Sakamoto M."/>
            <person name="Kitamura K."/>
            <person name="Iida T."/>
            <person name="Hattori M."/>
            <person name="Ohkuma M."/>
        </authorList>
    </citation>
    <scope>NUCLEOTIDE SEQUENCE [LARGE SCALE GENOMIC DNA]</scope>
    <source>
        <strain evidence="11">JCM 21531</strain>
    </source>
</reference>
<feature type="region of interest" description="Disordered" evidence="7">
    <location>
        <begin position="1147"/>
        <end position="1171"/>
    </location>
</feature>
<dbReference type="EMBL" id="BAVR01000001">
    <property type="protein sequence ID" value="GAE86709.1"/>
    <property type="molecule type" value="Genomic_DNA"/>
</dbReference>
<feature type="domain" description="Carrier" evidence="8">
    <location>
        <begin position="1171"/>
        <end position="1246"/>
    </location>
</feature>
<dbReference type="Gene3D" id="3.10.129.110">
    <property type="entry name" value="Polyketide synthase dehydratase"/>
    <property type="match status" value="1"/>
</dbReference>
<dbReference type="FunFam" id="1.10.1200.10:FF:000005">
    <property type="entry name" value="Nonribosomal peptide synthetase 1"/>
    <property type="match status" value="1"/>
</dbReference>
<proteinExistence type="predicted"/>
<dbReference type="STRING" id="1294263.JCM21531_30"/>
<organism evidence="11 12">
    <name type="scientific">Acetivibrio straminisolvens JCM 21531</name>
    <dbReference type="NCBI Taxonomy" id="1294263"/>
    <lineage>
        <taxon>Bacteria</taxon>
        <taxon>Bacillati</taxon>
        <taxon>Bacillota</taxon>
        <taxon>Clostridia</taxon>
        <taxon>Eubacteriales</taxon>
        <taxon>Oscillospiraceae</taxon>
        <taxon>Acetivibrio</taxon>
    </lineage>
</organism>
<feature type="region of interest" description="C-terminal hotdog fold" evidence="5">
    <location>
        <begin position="927"/>
        <end position="1068"/>
    </location>
</feature>
<dbReference type="GO" id="GO:0031177">
    <property type="term" value="F:phosphopantetheine binding"/>
    <property type="evidence" value="ECO:0007669"/>
    <property type="project" value="InterPro"/>
</dbReference>
<dbReference type="Proteomes" id="UP000019109">
    <property type="component" value="Unassembled WGS sequence"/>
</dbReference>
<evidence type="ECO:0000313" key="12">
    <source>
        <dbReference type="Proteomes" id="UP000019109"/>
    </source>
</evidence>
<keyword evidence="3" id="KW-0597">Phosphoprotein</keyword>
<protein>
    <submittedName>
        <fullName evidence="11">Long-chain-fatty-acid-CoA ligase</fullName>
    </submittedName>
</protein>
<dbReference type="InterPro" id="IPR036736">
    <property type="entry name" value="ACP-like_sf"/>
</dbReference>
<dbReference type="InterPro" id="IPR013968">
    <property type="entry name" value="PKS_KR"/>
</dbReference>
<sequence>MKVGYTAPGIEGQAGAISEAHLKAGVDPETITYIEAHGTGTPLGDPIEIEALKQVFGKTTQKKGFCAIGSVKTNIGHLDAAAGVSGLIKTVLALKNKIIPPSLNFKKPNPKLNIHDSPFYINNSLKEWKSNIGPLRAGVSSFGIGGTNAHAVLEEAPVVDSDICKNDETLLVFSAKTRSALDKMTYEFVDFLKKNSDINMADAAYTLQLGRKEMEHRRFVVCKSREDAIYALENIDSIPKRVFDSIEGQNGEERFMEVNPKDYTLEQLGHLWLKGAKIDWGVLYEGTKRRRIPLPSYPFEGKSYWVDGVKKNKEAEVKGKISDISKWFYAPVWKQSAKGGLSKSTKYVNANDVILILTKDSSFCDSLIKRVKHSNENIIVAKAGESFGKMGDRDFLFRPEQKEDYDSLLKEISKLSNKPDIVLNLLGVTEDGSNTEDTNGVRCGKQLFYSLVYLAQAFGNQGWNTPVQFKVFTDNTFKLFNEKTLYYGKTLAVGPCKVIPREYPNIRCSIVDFELQHGESLQQHDIIECFVSEIYEKDTELITAYRGLERWIQTFDGTQVEESPDSLLKKNGVYLITGGLGGIGLNLAEYLAKEVQAKLILVSRSEFPEMDKWQDWLLEYGKNDSISRKINKLGTLQNLGSEIMVCKADVTDTKQLEVIRHNALNRFGRIDGIIHAAGNPGGGMIQMKTKEFCENVLAPKVDGTLALYETFMSSELDFFIFCSSLNAITGGFGQVDYGAANVFLDSFAKAHDSYRGTRFISINWDRWPGVGMAGGTGQKIDEGEPAVHPLLGKKVLATSEKKVYLAEFSPSKDWVLSEHLVMGIPTIAGTTYLEMARAAYKEMTSKDSMQISDVIFLTPMVVRQDEAREVFTILTKSGNEYDFQVASKLKGAKEEAIWHEHVRGKIKPLEEENAKQFDLEEIKARCFSKMEISKAQGDKTKEFISFGDRWKSLKGFDLGENEGLVEVELADEFIGDLKDYELHPALLDVATGSVRLASGGNFLPFSYEKLTIDRPLPGKIYGFIRFKNGYSAKQDIITCDIDIMNDKGEQIVEICNFSMRLTDDDAAKNIRERISGQQKIGKTAFDDLYKIAVKKESGFLNNGISESEGKEVFRRIVNGLCKSQIIVSVKDLNTAIEQANYINQQGMKKEAYEKDSRPKHPRPELDNDYVPPKNDIEQKLADIWQETLNIEAVGIHDEFFALGGDSLLLIQLHSKIKESFSTGLAVVDLYKYNTIASLAKYLSSENKEEEQPVFQSVSERSNRQLEAMKQKRQEMKLKRQQMKQIRGVVKVD</sequence>
<keyword evidence="12" id="KW-1185">Reference proteome</keyword>
<dbReference type="Gene3D" id="1.10.1240.100">
    <property type="match status" value="1"/>
</dbReference>
<feature type="active site" description="Proton donor; for dehydratase activity" evidence="5">
    <location>
        <position position="988"/>
    </location>
</feature>
<dbReference type="InterPro" id="IPR016039">
    <property type="entry name" value="Thiolase-like"/>
</dbReference>
<dbReference type="PROSITE" id="PS50075">
    <property type="entry name" value="CARRIER"/>
    <property type="match status" value="1"/>
</dbReference>
<evidence type="ECO:0000259" key="10">
    <source>
        <dbReference type="PROSITE" id="PS52019"/>
    </source>
</evidence>